<dbReference type="Gene3D" id="3.40.50.300">
    <property type="entry name" value="P-loop containing nucleotide triphosphate hydrolases"/>
    <property type="match status" value="2"/>
</dbReference>
<evidence type="ECO:0000313" key="20">
    <source>
        <dbReference type="EMBL" id="CEJ20600.1"/>
    </source>
</evidence>
<keyword evidence="7" id="KW-0378">Hydrolase</keyword>
<gene>
    <name evidence="20" type="primary">recQ</name>
    <name evidence="20" type="ORF">RSIPO_02793</name>
</gene>
<evidence type="ECO:0000256" key="12">
    <source>
        <dbReference type="ARBA" id="ARBA00023172"/>
    </source>
</evidence>
<dbReference type="EMBL" id="LN651282">
    <property type="protein sequence ID" value="CEJ20600.1"/>
    <property type="molecule type" value="Genomic_DNA"/>
</dbReference>
<dbReference type="PANTHER" id="PTHR13710:SF105">
    <property type="entry name" value="ATP-DEPENDENT DNA HELICASE Q1"/>
    <property type="match status" value="1"/>
</dbReference>
<dbReference type="InterPro" id="IPR006293">
    <property type="entry name" value="DNA_helicase_ATP-dep_RecQ_bac"/>
</dbReference>
<dbReference type="AlphaFoldDB" id="A0ABF7RGB9"/>
<dbReference type="SMART" id="SM00487">
    <property type="entry name" value="DEXDc"/>
    <property type="match status" value="1"/>
</dbReference>
<dbReference type="GO" id="GO:0006281">
    <property type="term" value="P:DNA repair"/>
    <property type="evidence" value="ECO:0007669"/>
    <property type="project" value="UniProtKB-KW"/>
</dbReference>
<dbReference type="Proteomes" id="UP000053470">
    <property type="component" value="Unassembled WGS sequence"/>
</dbReference>
<dbReference type="GO" id="GO:0016787">
    <property type="term" value="F:hydrolase activity"/>
    <property type="evidence" value="ECO:0007669"/>
    <property type="project" value="UniProtKB-KW"/>
</dbReference>
<dbReference type="SMART" id="SM00341">
    <property type="entry name" value="HRDC"/>
    <property type="match status" value="1"/>
</dbReference>
<evidence type="ECO:0000256" key="5">
    <source>
        <dbReference type="ARBA" id="ARBA00022741"/>
    </source>
</evidence>
<dbReference type="Gene3D" id="1.10.150.80">
    <property type="entry name" value="HRDC domain"/>
    <property type="match status" value="1"/>
</dbReference>
<dbReference type="SUPFAM" id="SSF47819">
    <property type="entry name" value="HRDC-like"/>
    <property type="match status" value="1"/>
</dbReference>
<evidence type="ECO:0000259" key="19">
    <source>
        <dbReference type="PROSITE" id="PS51194"/>
    </source>
</evidence>
<dbReference type="GO" id="GO:0046872">
    <property type="term" value="F:metal ion binding"/>
    <property type="evidence" value="ECO:0007669"/>
    <property type="project" value="UniProtKB-KW"/>
</dbReference>
<keyword evidence="9" id="KW-0862">Zinc</keyword>
<keyword evidence="8 20" id="KW-0347">Helicase</keyword>
<evidence type="ECO:0000256" key="16">
    <source>
        <dbReference type="NCBIfam" id="TIGR01389"/>
    </source>
</evidence>
<comment type="cofactor">
    <cofactor evidence="1">
        <name>Mg(2+)</name>
        <dbReference type="ChEBI" id="CHEBI:18420"/>
    </cofactor>
</comment>
<keyword evidence="12" id="KW-0233">DNA recombination</keyword>
<keyword evidence="4" id="KW-0479">Metal-binding</keyword>
<evidence type="ECO:0000256" key="3">
    <source>
        <dbReference type="ARBA" id="ARBA00005446"/>
    </source>
</evidence>
<dbReference type="GO" id="GO:0043138">
    <property type="term" value="F:3'-5' DNA helicase activity"/>
    <property type="evidence" value="ECO:0007669"/>
    <property type="project" value="UniProtKB-EC"/>
</dbReference>
<evidence type="ECO:0000256" key="4">
    <source>
        <dbReference type="ARBA" id="ARBA00022723"/>
    </source>
</evidence>
<comment type="similarity">
    <text evidence="3">Belongs to the helicase family. RecQ subfamily.</text>
</comment>
<keyword evidence="13" id="KW-0234">DNA repair</keyword>
<protein>
    <recommendedName>
        <fullName evidence="16">DNA helicase RecQ</fullName>
        <ecNumber evidence="16">5.6.2.4</ecNumber>
    </recommendedName>
</protein>
<dbReference type="InterPro" id="IPR014001">
    <property type="entry name" value="Helicase_ATP-bd"/>
</dbReference>
<feature type="domain" description="HRDC" evidence="17">
    <location>
        <begin position="571"/>
        <end position="648"/>
    </location>
</feature>
<dbReference type="InterPro" id="IPR010997">
    <property type="entry name" value="HRDC-like_sf"/>
</dbReference>
<evidence type="ECO:0000256" key="7">
    <source>
        <dbReference type="ARBA" id="ARBA00022801"/>
    </source>
</evidence>
<dbReference type="PROSITE" id="PS50967">
    <property type="entry name" value="HRDC"/>
    <property type="match status" value="1"/>
</dbReference>
<accession>A0ABF7RGB9</accession>
<dbReference type="Pfam" id="PF00270">
    <property type="entry name" value="DEAD"/>
    <property type="match status" value="1"/>
</dbReference>
<dbReference type="FunFam" id="3.40.50.300:FF:000156">
    <property type="entry name" value="ATP-dependent DNA helicase recQ"/>
    <property type="match status" value="1"/>
</dbReference>
<dbReference type="SMART" id="SM00956">
    <property type="entry name" value="RQC"/>
    <property type="match status" value="1"/>
</dbReference>
<dbReference type="InterPro" id="IPR004589">
    <property type="entry name" value="DNA_helicase_ATP-dep_RecQ"/>
</dbReference>
<evidence type="ECO:0000256" key="6">
    <source>
        <dbReference type="ARBA" id="ARBA00022763"/>
    </source>
</evidence>
<evidence type="ECO:0000256" key="9">
    <source>
        <dbReference type="ARBA" id="ARBA00022833"/>
    </source>
</evidence>
<dbReference type="InterPro" id="IPR044876">
    <property type="entry name" value="HRDC_dom_sf"/>
</dbReference>
<dbReference type="SMART" id="SM00490">
    <property type="entry name" value="HELICc"/>
    <property type="match status" value="1"/>
</dbReference>
<dbReference type="GO" id="GO:0009432">
    <property type="term" value="P:SOS response"/>
    <property type="evidence" value="ECO:0007669"/>
    <property type="project" value="UniProtKB-UniRule"/>
</dbReference>
<feature type="domain" description="Helicase C-terminal" evidence="19">
    <location>
        <begin position="247"/>
        <end position="401"/>
    </location>
</feature>
<dbReference type="Pfam" id="PF00271">
    <property type="entry name" value="Helicase_C"/>
    <property type="match status" value="1"/>
</dbReference>
<evidence type="ECO:0000256" key="2">
    <source>
        <dbReference type="ARBA" id="ARBA00001947"/>
    </source>
</evidence>
<reference evidence="20" key="2">
    <citation type="submission" date="2022-04" db="EMBL/GenBank/DDBJ databases">
        <title>Genomic draft of R. solanacearum strain IPO1609, a phylotype IIB1/biovar 2/race 3 strain isolated from potato in Europe.</title>
        <authorList>
            <person name="Boucher C."/>
            <person name="Carrere S."/>
            <person name="Dossat C."/>
            <person name="Elbaz M."/>
            <person name="Genin S."/>
            <person name="Gouzy J."/>
            <person name="Prior P."/>
            <person name="Segurens B."/>
            <person name="Wincker P."/>
        </authorList>
    </citation>
    <scope>NUCLEOTIDE SEQUENCE</scope>
    <source>
        <strain evidence="20">IPO1609</strain>
    </source>
</reference>
<evidence type="ECO:0000256" key="13">
    <source>
        <dbReference type="ARBA" id="ARBA00023204"/>
    </source>
</evidence>
<dbReference type="GO" id="GO:0003677">
    <property type="term" value="F:DNA binding"/>
    <property type="evidence" value="ECO:0007669"/>
    <property type="project" value="UniProtKB-KW"/>
</dbReference>
<dbReference type="PANTHER" id="PTHR13710">
    <property type="entry name" value="DNA HELICASE RECQ FAMILY MEMBER"/>
    <property type="match status" value="1"/>
</dbReference>
<comment type="cofactor">
    <cofactor evidence="2">
        <name>Zn(2+)</name>
        <dbReference type="ChEBI" id="CHEBI:29105"/>
    </cofactor>
</comment>
<dbReference type="Pfam" id="PF00570">
    <property type="entry name" value="HRDC"/>
    <property type="match status" value="1"/>
</dbReference>
<sequence length="648" mass="70741">MHVTPRAPAVPMFDSPAIDHALDALPEDTAAATRAVLHDVFGYSAFRGPQADIVTHVADGGDCLVLMPTGGGKSLCYQIPALVRHRRGQGAGIVVSPLIALMQDQVAALEEAGVRAAYLNSALTGTEAAQVERDLAAGRLDLVYVAPERLMTPRFLELLERSRIGLFAIDEAHCVSQWGHDFRPEYIQLSVLHERFPHVPRIALTATADAVTRDEIVERLALGGERVFLSSFDRPNIRYTIVEKDSARQQLLRFIRAEHLGEDGCDAGIVYCLSRKKVEETAQWLAEQGIRALPYHAGMDVETRARHQAIFRKEEGVVMVATIAFGMGIDKPDVRFVAHLDLPKSLEGYYQETGRAGRDGLPANAWMAYGLADVVQQRRMIDESDADDVHKRVSTAKLDALLGLCESAGCRRVALLAYFGESSQPCGNCDTCLSPPQTWDATREAQMALSCVYRVQQASRVSFGAGQLIDILRGNATERVKQWHHETLSTFGVGNTLSEAAWRGVFRQLVAQGLLAVDHGGHGALVLTDAARPVLKGEHSVTLRRQAEKVRAAPASGAKAERRADPAADLSAEAQVRWQALRVWRAQTAREHSVPAYVIFHDSTLARIAESDPASREALAELPGIGVAKLDRYGQALLDVLAKCRGES</sequence>
<dbReference type="Gene3D" id="1.10.10.10">
    <property type="entry name" value="Winged helix-like DNA-binding domain superfamily/Winged helix DNA-binding domain"/>
    <property type="match status" value="1"/>
</dbReference>
<keyword evidence="21" id="KW-1185">Reference proteome</keyword>
<feature type="domain" description="Helicase ATP-binding" evidence="18">
    <location>
        <begin position="54"/>
        <end position="226"/>
    </location>
</feature>
<organism evidence="20 21">
    <name type="scientific">Ralstonia solanacearum IPO1609</name>
    <dbReference type="NCBI Taxonomy" id="564066"/>
    <lineage>
        <taxon>Bacteria</taxon>
        <taxon>Pseudomonadati</taxon>
        <taxon>Pseudomonadota</taxon>
        <taxon>Betaproteobacteria</taxon>
        <taxon>Burkholderiales</taxon>
        <taxon>Burkholderiaceae</taxon>
        <taxon>Ralstonia</taxon>
        <taxon>Ralstonia solanacearum species complex</taxon>
    </lineage>
</organism>
<dbReference type="GO" id="GO:0005524">
    <property type="term" value="F:ATP binding"/>
    <property type="evidence" value="ECO:0007669"/>
    <property type="project" value="UniProtKB-KW"/>
</dbReference>
<keyword evidence="14" id="KW-0413">Isomerase</keyword>
<dbReference type="InterPro" id="IPR036388">
    <property type="entry name" value="WH-like_DNA-bd_sf"/>
</dbReference>
<dbReference type="NCBIfam" id="TIGR00614">
    <property type="entry name" value="recQ_fam"/>
    <property type="match status" value="1"/>
</dbReference>
<evidence type="ECO:0000256" key="8">
    <source>
        <dbReference type="ARBA" id="ARBA00022806"/>
    </source>
</evidence>
<evidence type="ECO:0000256" key="14">
    <source>
        <dbReference type="ARBA" id="ARBA00023235"/>
    </source>
</evidence>
<dbReference type="FunFam" id="3.40.50.300:FF:000296">
    <property type="entry name" value="ATP-dependent DNA helicase RecQ"/>
    <property type="match status" value="1"/>
</dbReference>
<reference evidence="20" key="1">
    <citation type="submission" date="2014-11" db="EMBL/GenBank/DDBJ databases">
        <authorList>
            <person name="Genoscope - CEA"/>
        </authorList>
    </citation>
    <scope>NUCLEOTIDE SEQUENCE</scope>
    <source>
        <strain evidence="20">IPO1609</strain>
    </source>
</reference>
<dbReference type="FunFam" id="1.10.10.10:FF:000175">
    <property type="entry name" value="ATP-dependent DNA helicase RecQ"/>
    <property type="match status" value="1"/>
</dbReference>
<dbReference type="EC" id="5.6.2.4" evidence="16"/>
<dbReference type="InterPro" id="IPR002121">
    <property type="entry name" value="HRDC_dom"/>
</dbReference>
<dbReference type="InterPro" id="IPR001650">
    <property type="entry name" value="Helicase_C-like"/>
</dbReference>
<dbReference type="InterPro" id="IPR032284">
    <property type="entry name" value="RecQ_Zn-bd"/>
</dbReference>
<dbReference type="InterPro" id="IPR018982">
    <property type="entry name" value="RQC_domain"/>
</dbReference>
<dbReference type="PROSITE" id="PS51194">
    <property type="entry name" value="HELICASE_CTER"/>
    <property type="match status" value="1"/>
</dbReference>
<name>A0ABF7RGB9_RALSL</name>
<evidence type="ECO:0000259" key="18">
    <source>
        <dbReference type="PROSITE" id="PS51192"/>
    </source>
</evidence>
<proteinExistence type="inferred from homology"/>
<dbReference type="NCBIfam" id="TIGR01389">
    <property type="entry name" value="recQ"/>
    <property type="match status" value="1"/>
</dbReference>
<dbReference type="Pfam" id="PF16124">
    <property type="entry name" value="RecQ_Zn_bind"/>
    <property type="match status" value="1"/>
</dbReference>
<keyword evidence="5" id="KW-0547">Nucleotide-binding</keyword>
<evidence type="ECO:0000256" key="11">
    <source>
        <dbReference type="ARBA" id="ARBA00023125"/>
    </source>
</evidence>
<dbReference type="SUPFAM" id="SSF52540">
    <property type="entry name" value="P-loop containing nucleoside triphosphate hydrolases"/>
    <property type="match status" value="2"/>
</dbReference>
<evidence type="ECO:0000256" key="15">
    <source>
        <dbReference type="ARBA" id="ARBA00034617"/>
    </source>
</evidence>
<dbReference type="Pfam" id="PF09382">
    <property type="entry name" value="RQC"/>
    <property type="match status" value="1"/>
</dbReference>
<keyword evidence="11" id="KW-0238">DNA-binding</keyword>
<dbReference type="PROSITE" id="PS51192">
    <property type="entry name" value="HELICASE_ATP_BIND_1"/>
    <property type="match status" value="1"/>
</dbReference>
<dbReference type="CDD" id="cd17920">
    <property type="entry name" value="DEXHc_RecQ"/>
    <property type="match status" value="1"/>
</dbReference>
<dbReference type="CDD" id="cd18794">
    <property type="entry name" value="SF2_C_RecQ"/>
    <property type="match status" value="1"/>
</dbReference>
<evidence type="ECO:0000256" key="1">
    <source>
        <dbReference type="ARBA" id="ARBA00001946"/>
    </source>
</evidence>
<evidence type="ECO:0000256" key="10">
    <source>
        <dbReference type="ARBA" id="ARBA00022840"/>
    </source>
</evidence>
<dbReference type="InterPro" id="IPR011545">
    <property type="entry name" value="DEAD/DEAH_box_helicase_dom"/>
</dbReference>
<evidence type="ECO:0000259" key="17">
    <source>
        <dbReference type="PROSITE" id="PS50967"/>
    </source>
</evidence>
<comment type="catalytic activity">
    <reaction evidence="15">
        <text>Couples ATP hydrolysis with the unwinding of duplex DNA by translocating in the 3'-5' direction.</text>
        <dbReference type="EC" id="5.6.2.4"/>
    </reaction>
</comment>
<dbReference type="GO" id="GO:0006310">
    <property type="term" value="P:DNA recombination"/>
    <property type="evidence" value="ECO:0007669"/>
    <property type="project" value="UniProtKB-UniRule"/>
</dbReference>
<evidence type="ECO:0000313" key="21">
    <source>
        <dbReference type="Proteomes" id="UP000053470"/>
    </source>
</evidence>
<keyword evidence="6" id="KW-0227">DNA damage</keyword>
<keyword evidence="10" id="KW-0067">ATP-binding</keyword>
<dbReference type="InterPro" id="IPR027417">
    <property type="entry name" value="P-loop_NTPase"/>
</dbReference>